<dbReference type="PROSITE" id="PS51257">
    <property type="entry name" value="PROKAR_LIPOPROTEIN"/>
    <property type="match status" value="1"/>
</dbReference>
<dbReference type="KEGG" id="pseg:D3H65_09070"/>
<evidence type="ECO:0000256" key="1">
    <source>
        <dbReference type="ARBA" id="ARBA00004442"/>
    </source>
</evidence>
<dbReference type="InterPro" id="IPR012944">
    <property type="entry name" value="SusD_RagB_dom"/>
</dbReference>
<evidence type="ECO:0000313" key="8">
    <source>
        <dbReference type="EMBL" id="AXY74116.1"/>
    </source>
</evidence>
<evidence type="ECO:0000256" key="5">
    <source>
        <dbReference type="ARBA" id="ARBA00023237"/>
    </source>
</evidence>
<feature type="domain" description="RagB/SusD" evidence="6">
    <location>
        <begin position="443"/>
        <end position="599"/>
    </location>
</feature>
<evidence type="ECO:0000313" key="9">
    <source>
        <dbReference type="Proteomes" id="UP000263900"/>
    </source>
</evidence>
<evidence type="ECO:0000259" key="7">
    <source>
        <dbReference type="Pfam" id="PF14322"/>
    </source>
</evidence>
<dbReference type="InterPro" id="IPR011990">
    <property type="entry name" value="TPR-like_helical_dom_sf"/>
</dbReference>
<proteinExistence type="inferred from homology"/>
<organism evidence="8 9">
    <name type="scientific">Paraflavitalea soli</name>
    <dbReference type="NCBI Taxonomy" id="2315862"/>
    <lineage>
        <taxon>Bacteria</taxon>
        <taxon>Pseudomonadati</taxon>
        <taxon>Bacteroidota</taxon>
        <taxon>Chitinophagia</taxon>
        <taxon>Chitinophagales</taxon>
        <taxon>Chitinophagaceae</taxon>
        <taxon>Paraflavitalea</taxon>
    </lineage>
</organism>
<dbReference type="AlphaFoldDB" id="A0A3B7MME4"/>
<evidence type="ECO:0000256" key="2">
    <source>
        <dbReference type="ARBA" id="ARBA00006275"/>
    </source>
</evidence>
<dbReference type="Pfam" id="PF07980">
    <property type="entry name" value="SusD_RagB"/>
    <property type="match status" value="1"/>
</dbReference>
<keyword evidence="3" id="KW-0732">Signal</keyword>
<accession>A0A3B7MME4</accession>
<dbReference type="Gene3D" id="1.25.40.390">
    <property type="match status" value="1"/>
</dbReference>
<keyword evidence="4" id="KW-0472">Membrane</keyword>
<dbReference type="RefSeq" id="WP_119050003.1">
    <property type="nucleotide sequence ID" value="NZ_CP032157.1"/>
</dbReference>
<dbReference type="EMBL" id="CP032157">
    <property type="protein sequence ID" value="AXY74116.1"/>
    <property type="molecule type" value="Genomic_DNA"/>
</dbReference>
<dbReference type="OrthoDB" id="5694214at2"/>
<dbReference type="InterPro" id="IPR033985">
    <property type="entry name" value="SusD-like_N"/>
</dbReference>
<name>A0A3B7MME4_9BACT</name>
<gene>
    <name evidence="8" type="ORF">D3H65_09070</name>
</gene>
<comment type="subcellular location">
    <subcellularLocation>
        <location evidence="1">Cell outer membrane</location>
    </subcellularLocation>
</comment>
<reference evidence="8 9" key="1">
    <citation type="submission" date="2018-09" db="EMBL/GenBank/DDBJ databases">
        <title>Genome sequencing of strain 6GH32-13.</title>
        <authorList>
            <person name="Weon H.-Y."/>
            <person name="Heo J."/>
            <person name="Kwon S.-W."/>
        </authorList>
    </citation>
    <scope>NUCLEOTIDE SEQUENCE [LARGE SCALE GENOMIC DNA]</scope>
    <source>
        <strain evidence="8 9">5GH32-13</strain>
    </source>
</reference>
<feature type="domain" description="SusD-like N-terminal" evidence="7">
    <location>
        <begin position="89"/>
        <end position="221"/>
    </location>
</feature>
<keyword evidence="9" id="KW-1185">Reference proteome</keyword>
<dbReference type="GO" id="GO:0009279">
    <property type="term" value="C:cell outer membrane"/>
    <property type="evidence" value="ECO:0007669"/>
    <property type="project" value="UniProtKB-SubCell"/>
</dbReference>
<dbReference type="SUPFAM" id="SSF48452">
    <property type="entry name" value="TPR-like"/>
    <property type="match status" value="1"/>
</dbReference>
<comment type="similarity">
    <text evidence="2">Belongs to the SusD family.</text>
</comment>
<evidence type="ECO:0000259" key="6">
    <source>
        <dbReference type="Pfam" id="PF07980"/>
    </source>
</evidence>
<sequence>MNQQTFRFSLLLGTILMIATGCKKLLVEQPRLGFAPTFFTTSDGIQGGIAGIYSSFRSQWGTQIFTQLYNSGTDESIRGAAADVQHWFTYNQPLIKSSSGDYEGFWNTLFIDINTANGVLEYGASVDIPAATKTQLLAQAKFLRGFCYFYLVTTFGQVPLHTTFNTSPSAADAPAPLADLYAQIIKDFTESAADLPNLPAAGTGKPGTKSTALYLLAKTYLWRGWSAAAQPADFQQAYTIAKGIIDNKATYGLDLLPFFNNVFREGNEYSAEVLMVVDHTKDLKFGQNNQPGTGGGGAGANQSNFFWRAGYDLIKSDYPGTSGTNVVGRDIQNGRPYRRIRPNMKYVLETAFANRATDQRYNGTFQTIWLSNGGPYPTGATTTTPGSNGATVNGKVLINKVDTAIWLRDRVVTPAERAAFKGIIFEPDYQPGATIKFTDQMFPTVRKFDDSTRGDQNDYSDRPYILFRFSDVYLIAAEAAIKGGATLQDAATMINVLRTRAALMPNQTPAEYTAAVAAQQITAAQVTLDFLLEERSRELFAEDTRWWDLSRTKKLVDRVKLFNPEGGPTVQSFNMLRPIPQSQIDLVTEGPKYPQNPGYE</sequence>
<keyword evidence="5" id="KW-0998">Cell outer membrane</keyword>
<dbReference type="Proteomes" id="UP000263900">
    <property type="component" value="Chromosome"/>
</dbReference>
<protein>
    <submittedName>
        <fullName evidence="8">RagB/SusD family nutrient uptake outer membrane protein</fullName>
    </submittedName>
</protein>
<evidence type="ECO:0000256" key="3">
    <source>
        <dbReference type="ARBA" id="ARBA00022729"/>
    </source>
</evidence>
<dbReference type="Pfam" id="PF14322">
    <property type="entry name" value="SusD-like_3"/>
    <property type="match status" value="1"/>
</dbReference>
<evidence type="ECO:0000256" key="4">
    <source>
        <dbReference type="ARBA" id="ARBA00023136"/>
    </source>
</evidence>